<dbReference type="InterPro" id="IPR029052">
    <property type="entry name" value="Metallo-depent_PP-like"/>
</dbReference>
<dbReference type="InterPro" id="IPR018946">
    <property type="entry name" value="PhoD-like_MPP"/>
</dbReference>
<accession>A0ABT6X4N5</accession>
<dbReference type="CDD" id="cd07389">
    <property type="entry name" value="MPP_PhoD"/>
    <property type="match status" value="1"/>
</dbReference>
<sequence>MNAFEQAMKAGTLRRRDWHRLALAAAMTPWLGACAQAQAVSSSAEAAAGPRWQADPFSLGVASGQPQPDSVVLWTRLRIAEADAALLSQSVPVVCELFADAALRQPVRQWRMQTDAARAHSVHVIASGLQPGRHYWYRFVCGSATSPVGHTRTSPGVNDAVDRLRIALASCQHFEQGYFVAHREMAQRELDLVLFVGDYIYESTNPQYMLRKHEGGVPKQLSEYRERHAQYKGDADLRACHAAHPWVMTWDDHEVVNDYANDLDRDYTDPKVFLRRRAAAYQAYFEHMPVRLGPDANNTSQMRIHDRMAWGRLADVWTLDCRQYRDHQACPDPMRGGGRVVVGCDALADTSRTMLGAAQEQWFTDGIARSTKRWKLVAQSTQMSSSGINTPLGRSAFTDGWDGYPQARAKLLGNLAQAGLKDVVLLGGDVHMNVAAQLRVQPGDEKSPIVASEVVTTSITSRGLGEKLLAQIRDSNPDILHARSDERGYTFLDVKPEGIATQFRTTPNPAKADGRIGTQAQFYIKAGVAGVQKV</sequence>
<dbReference type="Pfam" id="PF16655">
    <property type="entry name" value="PhoD_N"/>
    <property type="match status" value="1"/>
</dbReference>
<keyword evidence="4" id="KW-1185">Reference proteome</keyword>
<dbReference type="Proteomes" id="UP001431902">
    <property type="component" value="Unassembled WGS sequence"/>
</dbReference>
<dbReference type="Gene3D" id="2.60.40.380">
    <property type="entry name" value="Purple acid phosphatase-like, N-terminal"/>
    <property type="match status" value="1"/>
</dbReference>
<dbReference type="Pfam" id="PF09423">
    <property type="entry name" value="PhoD"/>
    <property type="match status" value="1"/>
</dbReference>
<evidence type="ECO:0000313" key="3">
    <source>
        <dbReference type="EMBL" id="MDI9233076.1"/>
    </source>
</evidence>
<name>A0ABT6X4N5_9BURK</name>
<proteinExistence type="predicted"/>
<comment type="caution">
    <text evidence="3">The sequence shown here is derived from an EMBL/GenBank/DDBJ whole genome shotgun (WGS) entry which is preliminary data.</text>
</comment>
<dbReference type="EMBL" id="JASGBH010000002">
    <property type="protein sequence ID" value="MDI9233076.1"/>
    <property type="molecule type" value="Genomic_DNA"/>
</dbReference>
<dbReference type="RefSeq" id="WP_283223467.1">
    <property type="nucleotide sequence ID" value="NZ_JASGBH010000002.1"/>
</dbReference>
<feature type="domain" description="Phospholipase D N-terminal" evidence="2">
    <location>
        <begin position="59"/>
        <end position="153"/>
    </location>
</feature>
<dbReference type="InterPro" id="IPR052900">
    <property type="entry name" value="Phospholipid_Metab_Enz"/>
</dbReference>
<dbReference type="PANTHER" id="PTHR43606:SF2">
    <property type="entry name" value="ALKALINE PHOSPHATASE FAMILY PROTEIN (AFU_ORTHOLOGUE AFUA_5G03860)"/>
    <property type="match status" value="1"/>
</dbReference>
<organism evidence="3 4">
    <name type="scientific">Limnohabitans lacus</name>
    <dbReference type="NCBI Taxonomy" id="3045173"/>
    <lineage>
        <taxon>Bacteria</taxon>
        <taxon>Pseudomonadati</taxon>
        <taxon>Pseudomonadota</taxon>
        <taxon>Betaproteobacteria</taxon>
        <taxon>Burkholderiales</taxon>
        <taxon>Comamonadaceae</taxon>
        <taxon>Limnohabitans</taxon>
    </lineage>
</organism>
<dbReference type="InterPro" id="IPR032093">
    <property type="entry name" value="PhoD_N"/>
</dbReference>
<feature type="domain" description="PhoD-like phosphatase metallophosphatase" evidence="1">
    <location>
        <begin position="167"/>
        <end position="502"/>
    </location>
</feature>
<gene>
    <name evidence="3" type="ORF">QLQ16_04410</name>
</gene>
<protein>
    <submittedName>
        <fullName evidence="3">Alkaline phosphatase D family protein</fullName>
    </submittedName>
</protein>
<dbReference type="PANTHER" id="PTHR43606">
    <property type="entry name" value="PHOSPHATASE, PUTATIVE (AFU_ORTHOLOGUE AFUA_6G08710)-RELATED"/>
    <property type="match status" value="1"/>
</dbReference>
<dbReference type="InterPro" id="IPR038607">
    <property type="entry name" value="PhoD-like_sf"/>
</dbReference>
<evidence type="ECO:0000259" key="2">
    <source>
        <dbReference type="Pfam" id="PF16655"/>
    </source>
</evidence>
<evidence type="ECO:0000259" key="1">
    <source>
        <dbReference type="Pfam" id="PF09423"/>
    </source>
</evidence>
<reference evidence="3" key="1">
    <citation type="submission" date="2023-05" db="EMBL/GenBank/DDBJ databases">
        <title>Limnohabitans sp. strain HM2-2 Genome sequencing and assembly.</title>
        <authorList>
            <person name="Jung Y."/>
        </authorList>
    </citation>
    <scope>NUCLEOTIDE SEQUENCE</scope>
    <source>
        <strain evidence="3">HM2-2</strain>
    </source>
</reference>
<dbReference type="Gene3D" id="3.60.21.70">
    <property type="entry name" value="PhoD-like phosphatase"/>
    <property type="match status" value="1"/>
</dbReference>
<dbReference type="SUPFAM" id="SSF56300">
    <property type="entry name" value="Metallo-dependent phosphatases"/>
    <property type="match status" value="1"/>
</dbReference>
<evidence type="ECO:0000313" key="4">
    <source>
        <dbReference type="Proteomes" id="UP001431902"/>
    </source>
</evidence>